<dbReference type="RefSeq" id="WP_382233689.1">
    <property type="nucleotide sequence ID" value="NZ_JBHTCC010000001.1"/>
</dbReference>
<dbReference type="PANTHER" id="PTHR10953:SF240">
    <property type="entry name" value="SULFUR CARRIER PROTEIN THIS ADENYLYLTRANSFERASE"/>
    <property type="match status" value="1"/>
</dbReference>
<proteinExistence type="predicted"/>
<comment type="caution">
    <text evidence="2">The sequence shown here is derived from an EMBL/GenBank/DDBJ whole genome shotgun (WGS) entry which is preliminary data.</text>
</comment>
<protein>
    <submittedName>
        <fullName evidence="2">HesA/MoeB/ThiF family protein</fullName>
    </submittedName>
</protein>
<dbReference type="NCBIfam" id="NF004281">
    <property type="entry name" value="PRK05690.1"/>
    <property type="match status" value="1"/>
</dbReference>
<organism evidence="2 3">
    <name type="scientific">Herminiimonas aquatilis</name>
    <dbReference type="NCBI Taxonomy" id="345342"/>
    <lineage>
        <taxon>Bacteria</taxon>
        <taxon>Pseudomonadati</taxon>
        <taxon>Pseudomonadota</taxon>
        <taxon>Betaproteobacteria</taxon>
        <taxon>Burkholderiales</taxon>
        <taxon>Oxalobacteraceae</taxon>
        <taxon>Herminiimonas</taxon>
    </lineage>
</organism>
<feature type="domain" description="THIF-type NAD/FAD binding fold" evidence="1">
    <location>
        <begin position="9"/>
        <end position="245"/>
    </location>
</feature>
<evidence type="ECO:0000313" key="3">
    <source>
        <dbReference type="Proteomes" id="UP001596379"/>
    </source>
</evidence>
<dbReference type="Proteomes" id="UP001596379">
    <property type="component" value="Unassembled WGS sequence"/>
</dbReference>
<evidence type="ECO:0000313" key="2">
    <source>
        <dbReference type="EMBL" id="MFC7298505.1"/>
    </source>
</evidence>
<dbReference type="InterPro" id="IPR045886">
    <property type="entry name" value="ThiF/MoeB/HesA"/>
</dbReference>
<dbReference type="SUPFAM" id="SSF69572">
    <property type="entry name" value="Activating enzymes of the ubiquitin-like proteins"/>
    <property type="match status" value="1"/>
</dbReference>
<dbReference type="EMBL" id="JBHTCC010000001">
    <property type="protein sequence ID" value="MFC7298505.1"/>
    <property type="molecule type" value="Genomic_DNA"/>
</dbReference>
<dbReference type="InterPro" id="IPR000594">
    <property type="entry name" value="ThiF_NAD_FAD-bd"/>
</dbReference>
<dbReference type="Pfam" id="PF00899">
    <property type="entry name" value="ThiF"/>
    <property type="match status" value="1"/>
</dbReference>
<dbReference type="CDD" id="cd00757">
    <property type="entry name" value="ThiF_MoeB_HesA_family"/>
    <property type="match status" value="1"/>
</dbReference>
<dbReference type="InterPro" id="IPR035985">
    <property type="entry name" value="Ubiquitin-activating_enz"/>
</dbReference>
<evidence type="ECO:0000259" key="1">
    <source>
        <dbReference type="Pfam" id="PF00899"/>
    </source>
</evidence>
<accession>A0ABW2J666</accession>
<dbReference type="Gene3D" id="3.40.50.720">
    <property type="entry name" value="NAD(P)-binding Rossmann-like Domain"/>
    <property type="match status" value="1"/>
</dbReference>
<name>A0ABW2J666_9BURK</name>
<sequence>MNDQQLLRYSRHILLDELDIEGQEKLLAAHVLIIGTGGLGSPAAFYLASAGVGTITLVDDDTVDLTNLQRQILHTTQRVGQAKVLSGQQTLTEINPTIKIVALKERVSGARLNELVQSASVVLDCSDNFATRHAVNRACVANRVPLVSGAAIKFDGQISVFDKRDENAPCYSCLFPEDQQFEEVNCGTMGVFAPLVGIIGSMQAAEALKIIAAIGESLTGRLLLLDARTMEWSSIKFARNASCSVCGHAH</sequence>
<reference evidence="3" key="1">
    <citation type="journal article" date="2019" name="Int. J. Syst. Evol. Microbiol.">
        <title>The Global Catalogue of Microorganisms (GCM) 10K type strain sequencing project: providing services to taxonomists for standard genome sequencing and annotation.</title>
        <authorList>
            <consortium name="The Broad Institute Genomics Platform"/>
            <consortium name="The Broad Institute Genome Sequencing Center for Infectious Disease"/>
            <person name="Wu L."/>
            <person name="Ma J."/>
        </authorList>
    </citation>
    <scope>NUCLEOTIDE SEQUENCE [LARGE SCALE GENOMIC DNA]</scope>
    <source>
        <strain evidence="3">CCUG 36956</strain>
    </source>
</reference>
<keyword evidence="3" id="KW-1185">Reference proteome</keyword>
<gene>
    <name evidence="2" type="ORF">ACFQO0_08660</name>
</gene>
<dbReference type="PANTHER" id="PTHR10953">
    <property type="entry name" value="UBIQUITIN-ACTIVATING ENZYME E1"/>
    <property type="match status" value="1"/>
</dbReference>